<reference evidence="3" key="1">
    <citation type="submission" date="2010-06" db="EMBL/GenBank/DDBJ databases">
        <authorList>
            <person name="Muzny D."/>
            <person name="Qin X."/>
            <person name="Buhay C."/>
            <person name="Dugan-Rocha S."/>
            <person name="Ding Y."/>
            <person name="Chen G."/>
            <person name="Hawes A."/>
            <person name="Holder M."/>
            <person name="Jhangiani S."/>
            <person name="Johnson A."/>
            <person name="Khan Z."/>
            <person name="Li Z."/>
            <person name="Liu W."/>
            <person name="Liu X."/>
            <person name="Perez L."/>
            <person name="Shen H."/>
            <person name="Wang Q."/>
            <person name="Watt J."/>
            <person name="Xi L."/>
            <person name="Xin Y."/>
            <person name="Zhou J."/>
            <person name="Deng J."/>
            <person name="Jiang H."/>
            <person name="Liu Y."/>
            <person name="Qu J."/>
            <person name="Song X.-Z."/>
            <person name="Zhang L."/>
            <person name="Villasana D."/>
            <person name="Johnson A."/>
            <person name="Liu J."/>
            <person name="Liyanage D."/>
            <person name="Lorensuhewa L."/>
            <person name="Robinson T."/>
            <person name="Song A."/>
            <person name="Song B.-B."/>
            <person name="Dinh H."/>
            <person name="Thornton R."/>
            <person name="Coyle M."/>
            <person name="Francisco L."/>
            <person name="Jackson L."/>
            <person name="Javaid M."/>
            <person name="Korchina V."/>
            <person name="Kovar C."/>
            <person name="Mata R."/>
            <person name="Mathew T."/>
            <person name="Ngo R."/>
            <person name="Nguyen L."/>
            <person name="Nguyen N."/>
            <person name="Okwuonu G."/>
            <person name="Ongeri F."/>
            <person name="Pham C."/>
            <person name="Simmons D."/>
            <person name="Wilczek-Boney K."/>
            <person name="Hale W."/>
            <person name="Jakkamsetti A."/>
            <person name="Pham P."/>
            <person name="Ruth R."/>
            <person name="San Lucas F."/>
            <person name="Warren J."/>
            <person name="Zhang J."/>
            <person name="Zhao Z."/>
            <person name="Zhou C."/>
            <person name="Zhu D."/>
            <person name="Lee S."/>
            <person name="Bess C."/>
            <person name="Blankenburg K."/>
            <person name="Forbes L."/>
            <person name="Fu Q."/>
            <person name="Gubbala S."/>
            <person name="Hirani K."/>
            <person name="Jayaseelan J.C."/>
            <person name="Lara F."/>
            <person name="Munidasa M."/>
            <person name="Palculict T."/>
            <person name="Patil S."/>
            <person name="Pu L.-L."/>
            <person name="Saada N."/>
            <person name="Tang L."/>
            <person name="Weissenberger G."/>
            <person name="Zhu Y."/>
            <person name="Hemphill L."/>
            <person name="Shang Y."/>
            <person name="Youmans B."/>
            <person name="Ayvaz T."/>
            <person name="Ross M."/>
            <person name="Santibanez J."/>
            <person name="Aqrawi P."/>
            <person name="Gross S."/>
            <person name="Joshi V."/>
            <person name="Fowler G."/>
            <person name="Nazareth L."/>
            <person name="Reid J."/>
            <person name="Worley K."/>
            <person name="Petrosino J."/>
            <person name="Highlander S."/>
            <person name="Gibbs R."/>
        </authorList>
    </citation>
    <scope>NUCLEOTIDE SEQUENCE [LARGE SCALE GENOMIC DNA]</scope>
    <source>
        <strain evidence="3">ATCC 33030</strain>
    </source>
</reference>
<dbReference type="EMBL" id="ACLJ02000003">
    <property type="protein sequence ID" value="EFK54205.1"/>
    <property type="molecule type" value="Genomic_DNA"/>
</dbReference>
<dbReference type="GO" id="GO:0080120">
    <property type="term" value="P:CAAX-box protein maturation"/>
    <property type="evidence" value="ECO:0007669"/>
    <property type="project" value="UniProtKB-ARBA"/>
</dbReference>
<feature type="transmembrane region" description="Helical" evidence="1">
    <location>
        <begin position="105"/>
        <end position="122"/>
    </location>
</feature>
<protein>
    <submittedName>
        <fullName evidence="3">CAAX amino terminal protease family protein</fullName>
    </submittedName>
</protein>
<dbReference type="AlphaFoldDB" id="D7WDH4"/>
<dbReference type="PANTHER" id="PTHR36435:SF1">
    <property type="entry name" value="CAAX AMINO TERMINAL PROTEASE FAMILY PROTEIN"/>
    <property type="match status" value="1"/>
</dbReference>
<sequence length="206" mass="22270">MYALLIGQAVGLWKLDVDRSVLIVAMPFMMVIALGLPAWLLLRYMRNRGIEAGYLPLGKRGWHLLWQVPAIIISAGIVTSILGPLLGLNNAEDTSVLEEVGVGRALPIIVTLAAYLLVGPFLEELVFRRVLMGYFDTLMPAALSVILSSVIFGIAHVSPPAILYTTFFGLGCALVTRWHGTLWAGLIAHVANNALIQLTTLAVLLG</sequence>
<evidence type="ECO:0000259" key="2">
    <source>
        <dbReference type="Pfam" id="PF02517"/>
    </source>
</evidence>
<feature type="transmembrane region" description="Helical" evidence="1">
    <location>
        <begin position="63"/>
        <end position="85"/>
    </location>
</feature>
<dbReference type="GO" id="GO:0004175">
    <property type="term" value="F:endopeptidase activity"/>
    <property type="evidence" value="ECO:0007669"/>
    <property type="project" value="UniProtKB-ARBA"/>
</dbReference>
<feature type="domain" description="CAAX prenyl protease 2/Lysostaphin resistance protein A-like" evidence="2">
    <location>
        <begin position="108"/>
        <end position="195"/>
    </location>
</feature>
<evidence type="ECO:0000313" key="4">
    <source>
        <dbReference type="Proteomes" id="UP000004208"/>
    </source>
</evidence>
<keyword evidence="3" id="KW-0645">Protease</keyword>
<keyword evidence="4" id="KW-1185">Reference proteome</keyword>
<dbReference type="PANTHER" id="PTHR36435">
    <property type="entry name" value="SLR1288 PROTEIN"/>
    <property type="match status" value="1"/>
</dbReference>
<keyword evidence="3" id="KW-0378">Hydrolase</keyword>
<dbReference type="Pfam" id="PF02517">
    <property type="entry name" value="Rce1-like"/>
    <property type="match status" value="1"/>
</dbReference>
<feature type="transmembrane region" description="Helical" evidence="1">
    <location>
        <begin position="134"/>
        <end position="155"/>
    </location>
</feature>
<feature type="transmembrane region" description="Helical" evidence="1">
    <location>
        <begin position="20"/>
        <end position="42"/>
    </location>
</feature>
<organism evidence="3 4">
    <name type="scientific">Corynebacterium genitalium ATCC 33030</name>
    <dbReference type="NCBI Taxonomy" id="585529"/>
    <lineage>
        <taxon>Bacteria</taxon>
        <taxon>Bacillati</taxon>
        <taxon>Actinomycetota</taxon>
        <taxon>Actinomycetes</taxon>
        <taxon>Mycobacteriales</taxon>
        <taxon>Corynebacteriaceae</taxon>
        <taxon>Corynebacterium</taxon>
    </lineage>
</organism>
<dbReference type="STRING" id="585529.HMPREF0291_11862"/>
<comment type="caution">
    <text evidence="3">The sequence shown here is derived from an EMBL/GenBank/DDBJ whole genome shotgun (WGS) entry which is preliminary data.</text>
</comment>
<gene>
    <name evidence="3" type="ORF">HMPREF0291_11862</name>
</gene>
<evidence type="ECO:0000256" key="1">
    <source>
        <dbReference type="SAM" id="Phobius"/>
    </source>
</evidence>
<dbReference type="eggNOG" id="COG1266">
    <property type="taxonomic scope" value="Bacteria"/>
</dbReference>
<keyword evidence="1" id="KW-0812">Transmembrane</keyword>
<dbReference type="InterPro" id="IPR052710">
    <property type="entry name" value="CAAX_protease"/>
</dbReference>
<accession>D7WDH4</accession>
<keyword evidence="1" id="KW-0472">Membrane</keyword>
<evidence type="ECO:0000313" key="3">
    <source>
        <dbReference type="EMBL" id="EFK54205.1"/>
    </source>
</evidence>
<dbReference type="InterPro" id="IPR003675">
    <property type="entry name" value="Rce1/LyrA-like_dom"/>
</dbReference>
<feature type="transmembrane region" description="Helical" evidence="1">
    <location>
        <begin position="186"/>
        <end position="205"/>
    </location>
</feature>
<name>D7WDH4_9CORY</name>
<dbReference type="HOGENOM" id="CLU_102485_0_0_11"/>
<dbReference type="GO" id="GO:0006508">
    <property type="term" value="P:proteolysis"/>
    <property type="evidence" value="ECO:0007669"/>
    <property type="project" value="UniProtKB-KW"/>
</dbReference>
<proteinExistence type="predicted"/>
<keyword evidence="1" id="KW-1133">Transmembrane helix</keyword>
<dbReference type="Proteomes" id="UP000004208">
    <property type="component" value="Unassembled WGS sequence"/>
</dbReference>